<sequence>MDPVSKGFEFWTKVAKVTKPRGPFWQFTQLLMNTEVTYLTAKKLIKTTSSITV</sequence>
<dbReference type="EMBL" id="MNCJ02000321">
    <property type="protein sequence ID" value="KAF5803605.1"/>
    <property type="molecule type" value="Genomic_DNA"/>
</dbReference>
<evidence type="ECO:0000313" key="2">
    <source>
        <dbReference type="Proteomes" id="UP000215914"/>
    </source>
</evidence>
<evidence type="ECO:0000313" key="1">
    <source>
        <dbReference type="EMBL" id="KAF5803605.1"/>
    </source>
</evidence>
<dbReference type="Proteomes" id="UP000215914">
    <property type="component" value="Unassembled WGS sequence"/>
</dbReference>
<comment type="caution">
    <text evidence="1">The sequence shown here is derived from an EMBL/GenBank/DDBJ whole genome shotgun (WGS) entry which is preliminary data.</text>
</comment>
<reference evidence="1" key="1">
    <citation type="journal article" date="2017" name="Nature">
        <title>The sunflower genome provides insights into oil metabolism, flowering and Asterid evolution.</title>
        <authorList>
            <person name="Badouin H."/>
            <person name="Gouzy J."/>
            <person name="Grassa C.J."/>
            <person name="Murat F."/>
            <person name="Staton S.E."/>
            <person name="Cottret L."/>
            <person name="Lelandais-Briere C."/>
            <person name="Owens G.L."/>
            <person name="Carrere S."/>
            <person name="Mayjonade B."/>
            <person name="Legrand L."/>
            <person name="Gill N."/>
            <person name="Kane N.C."/>
            <person name="Bowers J.E."/>
            <person name="Hubner S."/>
            <person name="Bellec A."/>
            <person name="Berard A."/>
            <person name="Berges H."/>
            <person name="Blanchet N."/>
            <person name="Boniface M.C."/>
            <person name="Brunel D."/>
            <person name="Catrice O."/>
            <person name="Chaidir N."/>
            <person name="Claudel C."/>
            <person name="Donnadieu C."/>
            <person name="Faraut T."/>
            <person name="Fievet G."/>
            <person name="Helmstetter N."/>
            <person name="King M."/>
            <person name="Knapp S.J."/>
            <person name="Lai Z."/>
            <person name="Le Paslier M.C."/>
            <person name="Lippi Y."/>
            <person name="Lorenzon L."/>
            <person name="Mandel J.R."/>
            <person name="Marage G."/>
            <person name="Marchand G."/>
            <person name="Marquand E."/>
            <person name="Bret-Mestries E."/>
            <person name="Morien E."/>
            <person name="Nambeesan S."/>
            <person name="Nguyen T."/>
            <person name="Pegot-Espagnet P."/>
            <person name="Pouilly N."/>
            <person name="Raftis F."/>
            <person name="Sallet E."/>
            <person name="Schiex T."/>
            <person name="Thomas J."/>
            <person name="Vandecasteele C."/>
            <person name="Vares D."/>
            <person name="Vear F."/>
            <person name="Vautrin S."/>
            <person name="Crespi M."/>
            <person name="Mangin B."/>
            <person name="Burke J.M."/>
            <person name="Salse J."/>
            <person name="Munos S."/>
            <person name="Vincourt P."/>
            <person name="Rieseberg L.H."/>
            <person name="Langlade N.B."/>
        </authorList>
    </citation>
    <scope>NUCLEOTIDE SEQUENCE</scope>
    <source>
        <tissue evidence="1">Leaves</tissue>
    </source>
</reference>
<reference evidence="1" key="2">
    <citation type="submission" date="2020-06" db="EMBL/GenBank/DDBJ databases">
        <title>Helianthus annuus Genome sequencing and assembly Release 2.</title>
        <authorList>
            <person name="Gouzy J."/>
            <person name="Langlade N."/>
            <person name="Munos S."/>
        </authorList>
    </citation>
    <scope>NUCLEOTIDE SEQUENCE</scope>
    <source>
        <tissue evidence="1">Leaves</tissue>
    </source>
</reference>
<keyword evidence="2" id="KW-1185">Reference proteome</keyword>
<name>A0A9K3IX48_HELAN</name>
<dbReference type="Gramene" id="mRNA:HanXRQr2_Chr06g0273341">
    <property type="protein sequence ID" value="CDS:HanXRQr2_Chr06g0273341.1"/>
    <property type="gene ID" value="HanXRQr2_Chr06g0273341"/>
</dbReference>
<organism evidence="1 2">
    <name type="scientific">Helianthus annuus</name>
    <name type="common">Common sunflower</name>
    <dbReference type="NCBI Taxonomy" id="4232"/>
    <lineage>
        <taxon>Eukaryota</taxon>
        <taxon>Viridiplantae</taxon>
        <taxon>Streptophyta</taxon>
        <taxon>Embryophyta</taxon>
        <taxon>Tracheophyta</taxon>
        <taxon>Spermatophyta</taxon>
        <taxon>Magnoliopsida</taxon>
        <taxon>eudicotyledons</taxon>
        <taxon>Gunneridae</taxon>
        <taxon>Pentapetalae</taxon>
        <taxon>asterids</taxon>
        <taxon>campanulids</taxon>
        <taxon>Asterales</taxon>
        <taxon>Asteraceae</taxon>
        <taxon>Asteroideae</taxon>
        <taxon>Heliantheae alliance</taxon>
        <taxon>Heliantheae</taxon>
        <taxon>Helianthus</taxon>
    </lineage>
</organism>
<proteinExistence type="predicted"/>
<protein>
    <submittedName>
        <fullName evidence="1">Uncharacterized protein</fullName>
    </submittedName>
</protein>
<gene>
    <name evidence="1" type="ORF">HanXRQr2_Chr06g0273341</name>
</gene>
<accession>A0A9K3IX48</accession>
<dbReference type="AlphaFoldDB" id="A0A9K3IX48"/>